<keyword evidence="2" id="KW-1185">Reference proteome</keyword>
<evidence type="ECO:0000313" key="1">
    <source>
        <dbReference type="EMBL" id="AMD18817.1"/>
    </source>
</evidence>
<dbReference type="OrthoDB" id="4061106at2759"/>
<gene>
    <name evidence="1" type="ORF">AW171_hschr2338</name>
</gene>
<proteinExistence type="predicted"/>
<reference evidence="1 2" key="1">
    <citation type="submission" date="2016-01" db="EMBL/GenBank/DDBJ databases">
        <title>Genome sequence of the yeast Holleya sinecauda.</title>
        <authorList>
            <person name="Dietrich F.S."/>
        </authorList>
    </citation>
    <scope>NUCLEOTIDE SEQUENCE [LARGE SCALE GENOMIC DNA]</scope>
    <source>
        <strain evidence="1 2">ATCC 58844</strain>
    </source>
</reference>
<evidence type="ECO:0000313" key="2">
    <source>
        <dbReference type="Proteomes" id="UP000243052"/>
    </source>
</evidence>
<dbReference type="EMBL" id="CP014242">
    <property type="protein sequence ID" value="AMD18817.1"/>
    <property type="molecule type" value="Genomic_DNA"/>
</dbReference>
<dbReference type="GeneID" id="28721991"/>
<dbReference type="InterPro" id="IPR059185">
    <property type="entry name" value="MRP13_sacc"/>
</dbReference>
<dbReference type="Proteomes" id="UP000243052">
    <property type="component" value="Chromosome ii"/>
</dbReference>
<dbReference type="STRING" id="45286.A0A109UX89"/>
<dbReference type="AlphaFoldDB" id="A0A109UX89"/>
<protein>
    <submittedName>
        <fullName evidence="1">HBL085Cp</fullName>
    </submittedName>
</protein>
<sequence length="303" mass="34973">MLNRGFVRQLSTACDHGAGFRRLLEYSQTPKVMIPLLYRRKNEQLLRAKGLVDNNNKALKSRGPLKLPSKTSLSSLLLDLKTEDELRDCLKEWRRVKLGKKSFWQYFSPEHLQIMVIVGAFKLNNLGKTLDAAQILRPTLMKAGNGKIYDIEHWCNTALMCQLHLNAALNLCDSEFAVKKMNTLWNSTNTKESKSGLFWELLKCLERQQNVEFSISEEYKVPISLPNIDLETLTPGKMYGAYKKYRYLYLQARTAVEFGSTNEKVITFSKQFKELANRISIKDFYLENIEAFENLHKKPTSTS</sequence>
<dbReference type="RefSeq" id="XP_017985813.1">
    <property type="nucleotide sequence ID" value="XM_018130091.1"/>
</dbReference>
<name>A0A109UX89_9SACH</name>
<organism evidence="1 2">
    <name type="scientific">Eremothecium sinecaudum</name>
    <dbReference type="NCBI Taxonomy" id="45286"/>
    <lineage>
        <taxon>Eukaryota</taxon>
        <taxon>Fungi</taxon>
        <taxon>Dikarya</taxon>
        <taxon>Ascomycota</taxon>
        <taxon>Saccharomycotina</taxon>
        <taxon>Saccharomycetes</taxon>
        <taxon>Saccharomycetales</taxon>
        <taxon>Saccharomycetaceae</taxon>
        <taxon>Eremothecium</taxon>
    </lineage>
</organism>
<accession>A0A109UX89</accession>
<dbReference type="CDD" id="cd23704">
    <property type="entry name" value="mS44"/>
    <property type="match status" value="1"/>
</dbReference>